<accession>A0AAN7PP60</accession>
<proteinExistence type="inferred from homology"/>
<dbReference type="EMBL" id="JARPUR010000007">
    <property type="protein sequence ID" value="KAK4873034.1"/>
    <property type="molecule type" value="Genomic_DNA"/>
</dbReference>
<evidence type="ECO:0008006" key="17">
    <source>
        <dbReference type="Google" id="ProtNLM"/>
    </source>
</evidence>
<evidence type="ECO:0000256" key="7">
    <source>
        <dbReference type="ARBA" id="ARBA00022824"/>
    </source>
</evidence>
<evidence type="ECO:0000256" key="12">
    <source>
        <dbReference type="ARBA" id="ARBA00023136"/>
    </source>
</evidence>
<dbReference type="PRINTS" id="PR00463">
    <property type="entry name" value="EP450I"/>
</dbReference>
<evidence type="ECO:0000256" key="14">
    <source>
        <dbReference type="RuleBase" id="RU000461"/>
    </source>
</evidence>
<dbReference type="PANTHER" id="PTHR24292:SF100">
    <property type="entry name" value="CYTOCHROME P450 6A16, ISOFORM B-RELATED"/>
    <property type="match status" value="1"/>
</dbReference>
<dbReference type="InterPro" id="IPR050476">
    <property type="entry name" value="Insect_CytP450_Detox"/>
</dbReference>
<evidence type="ECO:0000256" key="3">
    <source>
        <dbReference type="ARBA" id="ARBA00004406"/>
    </source>
</evidence>
<dbReference type="SUPFAM" id="SSF48264">
    <property type="entry name" value="Cytochrome P450"/>
    <property type="match status" value="1"/>
</dbReference>
<dbReference type="Proteomes" id="UP001353858">
    <property type="component" value="Unassembled WGS sequence"/>
</dbReference>
<dbReference type="AlphaFoldDB" id="A0AAN7PP60"/>
<dbReference type="FunFam" id="1.10.630.10:FF:000042">
    <property type="entry name" value="Cytochrome P450"/>
    <property type="match status" value="1"/>
</dbReference>
<dbReference type="GO" id="GO:0020037">
    <property type="term" value="F:heme binding"/>
    <property type="evidence" value="ECO:0007669"/>
    <property type="project" value="InterPro"/>
</dbReference>
<dbReference type="InterPro" id="IPR002401">
    <property type="entry name" value="Cyt_P450_E_grp-I"/>
</dbReference>
<evidence type="ECO:0000256" key="9">
    <source>
        <dbReference type="ARBA" id="ARBA00023002"/>
    </source>
</evidence>
<keyword evidence="5 13" id="KW-0349">Heme</keyword>
<comment type="caution">
    <text evidence="15">The sequence shown here is derived from an EMBL/GenBank/DDBJ whole genome shotgun (WGS) entry which is preliminary data.</text>
</comment>
<comment type="cofactor">
    <cofactor evidence="1 13">
        <name>heme</name>
        <dbReference type="ChEBI" id="CHEBI:30413"/>
    </cofactor>
</comment>
<keyword evidence="6 13" id="KW-0479">Metal-binding</keyword>
<feature type="binding site" description="axial binding residue" evidence="13">
    <location>
        <position position="456"/>
    </location>
    <ligand>
        <name>heme</name>
        <dbReference type="ChEBI" id="CHEBI:30413"/>
    </ligand>
    <ligandPart>
        <name>Fe</name>
        <dbReference type="ChEBI" id="CHEBI:18248"/>
    </ligandPart>
</feature>
<keyword evidence="16" id="KW-1185">Reference proteome</keyword>
<dbReference type="InterPro" id="IPR001128">
    <property type="entry name" value="Cyt_P450"/>
</dbReference>
<comment type="similarity">
    <text evidence="4 14">Belongs to the cytochrome P450 family.</text>
</comment>
<dbReference type="InterPro" id="IPR036396">
    <property type="entry name" value="Cyt_P450_sf"/>
</dbReference>
<keyword evidence="11 14" id="KW-0503">Monooxygenase</keyword>
<evidence type="ECO:0000256" key="5">
    <source>
        <dbReference type="ARBA" id="ARBA00022617"/>
    </source>
</evidence>
<dbReference type="GO" id="GO:0004497">
    <property type="term" value="F:monooxygenase activity"/>
    <property type="evidence" value="ECO:0007669"/>
    <property type="project" value="UniProtKB-KW"/>
</dbReference>
<dbReference type="GO" id="GO:0005789">
    <property type="term" value="C:endoplasmic reticulum membrane"/>
    <property type="evidence" value="ECO:0007669"/>
    <property type="project" value="UniProtKB-SubCell"/>
</dbReference>
<evidence type="ECO:0000256" key="6">
    <source>
        <dbReference type="ARBA" id="ARBA00022723"/>
    </source>
</evidence>
<evidence type="ECO:0000256" key="13">
    <source>
        <dbReference type="PIRSR" id="PIRSR602401-1"/>
    </source>
</evidence>
<dbReference type="GO" id="GO:0016705">
    <property type="term" value="F:oxidoreductase activity, acting on paired donors, with incorporation or reduction of molecular oxygen"/>
    <property type="evidence" value="ECO:0007669"/>
    <property type="project" value="InterPro"/>
</dbReference>
<comment type="subcellular location">
    <subcellularLocation>
        <location evidence="3">Endoplasmic reticulum membrane</location>
        <topology evidence="3">Peripheral membrane protein</topology>
    </subcellularLocation>
    <subcellularLocation>
        <location evidence="2">Microsome membrane</location>
        <topology evidence="2">Peripheral membrane protein</topology>
    </subcellularLocation>
</comment>
<dbReference type="PROSITE" id="PS00086">
    <property type="entry name" value="CYTOCHROME_P450"/>
    <property type="match status" value="1"/>
</dbReference>
<dbReference type="CDD" id="cd11056">
    <property type="entry name" value="CYP6-like"/>
    <property type="match status" value="1"/>
</dbReference>
<evidence type="ECO:0000313" key="15">
    <source>
        <dbReference type="EMBL" id="KAK4873034.1"/>
    </source>
</evidence>
<keyword evidence="10 13" id="KW-0408">Iron</keyword>
<reference evidence="16" key="1">
    <citation type="submission" date="2023-01" db="EMBL/GenBank/DDBJ databases">
        <title>Key to firefly adult light organ development and bioluminescence: homeobox transcription factors regulate luciferase expression and transportation to peroxisome.</title>
        <authorList>
            <person name="Fu X."/>
        </authorList>
    </citation>
    <scope>NUCLEOTIDE SEQUENCE [LARGE SCALE GENOMIC DNA]</scope>
</reference>
<keyword evidence="12" id="KW-0472">Membrane</keyword>
<keyword evidence="8" id="KW-0492">Microsome</keyword>
<protein>
    <recommendedName>
        <fullName evidence="17">Cytochrome P450</fullName>
    </recommendedName>
</protein>
<gene>
    <name evidence="15" type="ORF">RN001_015063</name>
</gene>
<evidence type="ECO:0000256" key="11">
    <source>
        <dbReference type="ARBA" id="ARBA00023033"/>
    </source>
</evidence>
<dbReference type="PANTHER" id="PTHR24292">
    <property type="entry name" value="CYTOCHROME P450"/>
    <property type="match status" value="1"/>
</dbReference>
<sequence>MNLFIAIILSIILGVIYTFKWSFKYWKKKGVYTQTPYFPFGNAKNIIMQKVCMGVELVAVYNHFKKKMLSFGGFYFLTWPILVPIDLDLIKKILITDFEHFTNHTIFGEDYDPMSQHLLSLKGTEWKKMRSKLAPAFTTSKNKMLFDTVLKCVDNFLKVLDEAAATNKEVDIKELSSRLSADVIASCAFGFEANSLKNSNPEVRNIAMDLFRPSARNTIILLIALIKPKVLSFFKIKLTEKRVAKFFTNLMKETVTYRETNKVIRQDFIHLLLQIKNNVKITEDAVGNFEKTSSATQLTLQEMAAQSMIFFVGGFETISITIMYCLYELAKNTAIQEKARAEIQKCFFENSDVDDKLTYAFIQNLTYTEKVINETLRMYPPVPVHTRQCSKDYIIPNTNVRIEKECLVFIPTLAIHKDPDIYPNPEEFDPERFSPENIRSRHTCTWMPFGVGPRTCIAYQFGLMEIKIVIATLLNRYQFTLNPKTQQPVEPTSKGFLFFPNDKIWINFERL</sequence>
<dbReference type="PRINTS" id="PR00385">
    <property type="entry name" value="P450"/>
</dbReference>
<keyword evidence="9 14" id="KW-0560">Oxidoreductase</keyword>
<dbReference type="Pfam" id="PF00067">
    <property type="entry name" value="p450"/>
    <property type="match status" value="1"/>
</dbReference>
<evidence type="ECO:0000313" key="16">
    <source>
        <dbReference type="Proteomes" id="UP001353858"/>
    </source>
</evidence>
<evidence type="ECO:0000256" key="1">
    <source>
        <dbReference type="ARBA" id="ARBA00001971"/>
    </source>
</evidence>
<evidence type="ECO:0000256" key="8">
    <source>
        <dbReference type="ARBA" id="ARBA00022848"/>
    </source>
</evidence>
<organism evidence="15 16">
    <name type="scientific">Aquatica leii</name>
    <dbReference type="NCBI Taxonomy" id="1421715"/>
    <lineage>
        <taxon>Eukaryota</taxon>
        <taxon>Metazoa</taxon>
        <taxon>Ecdysozoa</taxon>
        <taxon>Arthropoda</taxon>
        <taxon>Hexapoda</taxon>
        <taxon>Insecta</taxon>
        <taxon>Pterygota</taxon>
        <taxon>Neoptera</taxon>
        <taxon>Endopterygota</taxon>
        <taxon>Coleoptera</taxon>
        <taxon>Polyphaga</taxon>
        <taxon>Elateriformia</taxon>
        <taxon>Elateroidea</taxon>
        <taxon>Lampyridae</taxon>
        <taxon>Luciolinae</taxon>
        <taxon>Aquatica</taxon>
    </lineage>
</organism>
<dbReference type="GO" id="GO:0005506">
    <property type="term" value="F:iron ion binding"/>
    <property type="evidence" value="ECO:0007669"/>
    <property type="project" value="InterPro"/>
</dbReference>
<keyword evidence="7" id="KW-0256">Endoplasmic reticulum</keyword>
<dbReference type="Gene3D" id="1.10.630.10">
    <property type="entry name" value="Cytochrome P450"/>
    <property type="match status" value="1"/>
</dbReference>
<dbReference type="InterPro" id="IPR017972">
    <property type="entry name" value="Cyt_P450_CS"/>
</dbReference>
<evidence type="ECO:0000256" key="10">
    <source>
        <dbReference type="ARBA" id="ARBA00023004"/>
    </source>
</evidence>
<name>A0AAN7PP60_9COLE</name>
<evidence type="ECO:0000256" key="2">
    <source>
        <dbReference type="ARBA" id="ARBA00004174"/>
    </source>
</evidence>
<evidence type="ECO:0000256" key="4">
    <source>
        <dbReference type="ARBA" id="ARBA00010617"/>
    </source>
</evidence>